<keyword evidence="5" id="KW-0663">Pyridoxal phosphate</keyword>
<evidence type="ECO:0000256" key="4">
    <source>
        <dbReference type="ARBA" id="ARBA00022679"/>
    </source>
</evidence>
<accession>A0A6N6M793</accession>
<comment type="cofactor">
    <cofactor evidence="1">
        <name>pyridoxal 5'-phosphate</name>
        <dbReference type="ChEBI" id="CHEBI:597326"/>
    </cofactor>
</comment>
<name>A0A6N6M793_9FLAO</name>
<dbReference type="InterPro" id="IPR004839">
    <property type="entry name" value="Aminotransferase_I/II_large"/>
</dbReference>
<evidence type="ECO:0000259" key="6">
    <source>
        <dbReference type="Pfam" id="PF00155"/>
    </source>
</evidence>
<comment type="caution">
    <text evidence="7">The sequence shown here is derived from an EMBL/GenBank/DDBJ whole genome shotgun (WGS) entry which is preliminary data.</text>
</comment>
<dbReference type="GO" id="GO:0005737">
    <property type="term" value="C:cytoplasm"/>
    <property type="evidence" value="ECO:0007669"/>
    <property type="project" value="TreeGrafter"/>
</dbReference>
<evidence type="ECO:0000256" key="3">
    <source>
        <dbReference type="ARBA" id="ARBA00022576"/>
    </source>
</evidence>
<gene>
    <name evidence="7" type="ORF">F3059_08855</name>
</gene>
<dbReference type="InterPro" id="IPR015424">
    <property type="entry name" value="PyrdxlP-dep_Trfase"/>
</dbReference>
<dbReference type="OrthoDB" id="9802328at2"/>
<keyword evidence="4 7" id="KW-0808">Transferase</keyword>
<dbReference type="Gene3D" id="3.90.1150.10">
    <property type="entry name" value="Aspartate Aminotransferase, domain 1"/>
    <property type="match status" value="1"/>
</dbReference>
<dbReference type="FunFam" id="3.40.640.10:FF:000033">
    <property type="entry name" value="Aspartate aminotransferase"/>
    <property type="match status" value="1"/>
</dbReference>
<keyword evidence="8" id="KW-1185">Reference proteome</keyword>
<protein>
    <submittedName>
        <fullName evidence="7">Aminotransferase class I/II-fold pyridoxal phosphate-dependent enzyme</fullName>
    </submittedName>
</protein>
<dbReference type="InterPro" id="IPR015421">
    <property type="entry name" value="PyrdxlP-dep_Trfase_major"/>
</dbReference>
<dbReference type="RefSeq" id="WP_151168345.1">
    <property type="nucleotide sequence ID" value="NZ_WACR01000007.1"/>
</dbReference>
<dbReference type="InterPro" id="IPR051326">
    <property type="entry name" value="Kynurenine-oxoglutarate_AT"/>
</dbReference>
<dbReference type="AlphaFoldDB" id="A0A6N6M793"/>
<dbReference type="CDD" id="cd00609">
    <property type="entry name" value="AAT_like"/>
    <property type="match status" value="1"/>
</dbReference>
<feature type="domain" description="Aminotransferase class I/classII large" evidence="6">
    <location>
        <begin position="31"/>
        <end position="380"/>
    </location>
</feature>
<dbReference type="PANTHER" id="PTHR43807:SF20">
    <property type="entry name" value="FI04487P"/>
    <property type="match status" value="1"/>
</dbReference>
<dbReference type="Pfam" id="PF00155">
    <property type="entry name" value="Aminotran_1_2"/>
    <property type="match status" value="1"/>
</dbReference>
<dbReference type="NCBIfam" id="NF009079">
    <property type="entry name" value="PRK12414.1"/>
    <property type="match status" value="1"/>
</dbReference>
<dbReference type="GO" id="GO:0016212">
    <property type="term" value="F:kynurenine-oxoglutarate transaminase activity"/>
    <property type="evidence" value="ECO:0007669"/>
    <property type="project" value="TreeGrafter"/>
</dbReference>
<evidence type="ECO:0000256" key="2">
    <source>
        <dbReference type="ARBA" id="ARBA00007441"/>
    </source>
</evidence>
<organism evidence="7 8">
    <name type="scientific">Salibacter halophilus</name>
    <dbReference type="NCBI Taxonomy" id="1803916"/>
    <lineage>
        <taxon>Bacteria</taxon>
        <taxon>Pseudomonadati</taxon>
        <taxon>Bacteroidota</taxon>
        <taxon>Flavobacteriia</taxon>
        <taxon>Flavobacteriales</taxon>
        <taxon>Salibacteraceae</taxon>
        <taxon>Salibacter</taxon>
    </lineage>
</organism>
<evidence type="ECO:0000313" key="7">
    <source>
        <dbReference type="EMBL" id="KAB1063668.1"/>
    </source>
</evidence>
<dbReference type="Gene3D" id="3.40.640.10">
    <property type="entry name" value="Type I PLP-dependent aspartate aminotransferase-like (Major domain)"/>
    <property type="match status" value="1"/>
</dbReference>
<dbReference type="InterPro" id="IPR015422">
    <property type="entry name" value="PyrdxlP-dep_Trfase_small"/>
</dbReference>
<dbReference type="Proteomes" id="UP000435357">
    <property type="component" value="Unassembled WGS sequence"/>
</dbReference>
<sequence length="384" mass="43778">MKYPESLSSKLPKVSTTIFTVMSQLAKEHNAINLSQGFPDFPVAESLVDKVYEYMKKGFNQYAPMQGEMALREAVAEKMENMYSQPYNPDTEITITAGGTQAIFSAITALIKEEDEVIIFTPAYDCYAPTVELSGGKAIYFPLRAPNYDIDWNEVKKLITRRTRMIIINTPHNPTGQVLSAGDMQQLERITKDNEIVILSDEVYEHIIFDGYEHQSVARYPKLAERSFIVGSFGKTFHATGWKVGYCAAPENLMKEFRKVHQYNVFAVNRPVQLALADHLKDPSNYLEVSEMYQEKRNVFVSSLKGSRFKINRSAGTYFQLLDYSEITDEKDTDFSVRLTKEHGVASIPVSVFYNNPVHDNMLRFCFAKEEETLKRAAEILVKL</sequence>
<dbReference type="SUPFAM" id="SSF53383">
    <property type="entry name" value="PLP-dependent transferases"/>
    <property type="match status" value="1"/>
</dbReference>
<proteinExistence type="inferred from homology"/>
<comment type="similarity">
    <text evidence="2">Belongs to the class-I pyridoxal-phosphate-dependent aminotransferase family.</text>
</comment>
<dbReference type="PANTHER" id="PTHR43807">
    <property type="entry name" value="FI04487P"/>
    <property type="match status" value="1"/>
</dbReference>
<reference evidence="7 8" key="1">
    <citation type="submission" date="2019-09" db="EMBL/GenBank/DDBJ databases">
        <title>Genomes of Cryomorphaceae.</title>
        <authorList>
            <person name="Bowman J.P."/>
        </authorList>
    </citation>
    <scope>NUCLEOTIDE SEQUENCE [LARGE SCALE GENOMIC DNA]</scope>
    <source>
        <strain evidence="7 8">KCTC 52047</strain>
    </source>
</reference>
<dbReference type="NCBIfam" id="NF006569">
    <property type="entry name" value="PRK09082.1"/>
    <property type="match status" value="1"/>
</dbReference>
<evidence type="ECO:0000256" key="1">
    <source>
        <dbReference type="ARBA" id="ARBA00001933"/>
    </source>
</evidence>
<keyword evidence="3 7" id="KW-0032">Aminotransferase</keyword>
<dbReference type="GO" id="GO:0030170">
    <property type="term" value="F:pyridoxal phosphate binding"/>
    <property type="evidence" value="ECO:0007669"/>
    <property type="project" value="InterPro"/>
</dbReference>
<evidence type="ECO:0000313" key="8">
    <source>
        <dbReference type="Proteomes" id="UP000435357"/>
    </source>
</evidence>
<dbReference type="EMBL" id="WACR01000007">
    <property type="protein sequence ID" value="KAB1063668.1"/>
    <property type="molecule type" value="Genomic_DNA"/>
</dbReference>
<evidence type="ECO:0000256" key="5">
    <source>
        <dbReference type="ARBA" id="ARBA00022898"/>
    </source>
</evidence>